<proteinExistence type="predicted"/>
<feature type="domain" description="DUF7351" evidence="1">
    <location>
        <begin position="3"/>
        <end position="112"/>
    </location>
</feature>
<evidence type="ECO:0000259" key="1">
    <source>
        <dbReference type="Pfam" id="PF24042"/>
    </source>
</evidence>
<dbReference type="RefSeq" id="WP_103426333.1">
    <property type="nucleotide sequence ID" value="NZ_CP026309.1"/>
</dbReference>
<reference evidence="2 3" key="1">
    <citation type="submission" date="2018-01" db="EMBL/GenBank/DDBJ databases">
        <title>Complete genome sequence of Salinigranum rubrum GX10T, an extremely halophilic archaeon isolated from a marine solar saltern.</title>
        <authorList>
            <person name="Han S."/>
        </authorList>
    </citation>
    <scope>NUCLEOTIDE SEQUENCE [LARGE SCALE GENOMIC DNA]</scope>
    <source>
        <strain evidence="2 3">GX10</strain>
    </source>
</reference>
<protein>
    <recommendedName>
        <fullName evidence="1">DUF7351 domain-containing protein</fullName>
    </recommendedName>
</protein>
<sequence>MTVCESHTAEEDVCAACGNRHAVQFSADCPNCINDLRGPFVLKLVSHTELLAFLTAHGLNPVAPSRDSVAAVDAVHMDYEEEVCSREPFEARFTFSADGDTLSLTVDDDLQVVDVER</sequence>
<dbReference type="KEGG" id="srub:C2R22_14170"/>
<evidence type="ECO:0000313" key="3">
    <source>
        <dbReference type="Proteomes" id="UP000236584"/>
    </source>
</evidence>
<dbReference type="GeneID" id="35593260"/>
<dbReference type="EMBL" id="CP026309">
    <property type="protein sequence ID" value="AUV82644.1"/>
    <property type="molecule type" value="Genomic_DNA"/>
</dbReference>
<dbReference type="InterPro" id="IPR055775">
    <property type="entry name" value="DUF7351"/>
</dbReference>
<gene>
    <name evidence="2" type="ORF">C2R22_14170</name>
</gene>
<dbReference type="Pfam" id="PF24042">
    <property type="entry name" value="DUF7351"/>
    <property type="match status" value="1"/>
</dbReference>
<dbReference type="AlphaFoldDB" id="A0A2I8VL79"/>
<keyword evidence="3" id="KW-1185">Reference proteome</keyword>
<dbReference type="Proteomes" id="UP000236584">
    <property type="component" value="Chromosome"/>
</dbReference>
<accession>A0A2I8VL79</accession>
<name>A0A2I8VL79_9EURY</name>
<organism evidence="2 3">
    <name type="scientific">Salinigranum rubrum</name>
    <dbReference type="NCBI Taxonomy" id="755307"/>
    <lineage>
        <taxon>Archaea</taxon>
        <taxon>Methanobacteriati</taxon>
        <taxon>Methanobacteriota</taxon>
        <taxon>Stenosarchaea group</taxon>
        <taxon>Halobacteria</taxon>
        <taxon>Halobacteriales</taxon>
        <taxon>Haloferacaceae</taxon>
        <taxon>Salinigranum</taxon>
    </lineage>
</organism>
<evidence type="ECO:0000313" key="2">
    <source>
        <dbReference type="EMBL" id="AUV82644.1"/>
    </source>
</evidence>